<dbReference type="EMBL" id="ACLF03000005">
    <property type="protein sequence ID" value="EFQ83259.1"/>
    <property type="molecule type" value="Genomic_DNA"/>
</dbReference>
<dbReference type="InterPro" id="IPR036397">
    <property type="entry name" value="RNaseH_sf"/>
</dbReference>
<dbReference type="eggNOG" id="COG0847">
    <property type="taxonomic scope" value="Bacteria"/>
</dbReference>
<dbReference type="SUPFAM" id="SSF53098">
    <property type="entry name" value="Ribonuclease H-like"/>
    <property type="match status" value="1"/>
</dbReference>
<comment type="caution">
    <text evidence="5">The sequence shown here is derived from an EMBL/GenBank/DDBJ whole genome shotgun (WGS) entry which is preliminary data.</text>
</comment>
<dbReference type="CDD" id="cd06127">
    <property type="entry name" value="DEDDh"/>
    <property type="match status" value="1"/>
</dbReference>
<dbReference type="PANTHER" id="PTHR30231:SF4">
    <property type="entry name" value="PROTEIN NEN2"/>
    <property type="match status" value="1"/>
</dbReference>
<dbReference type="AlphaFoldDB" id="E2SBX3"/>
<evidence type="ECO:0000256" key="2">
    <source>
        <dbReference type="ARBA" id="ARBA00022801"/>
    </source>
</evidence>
<dbReference type="NCBIfam" id="NF005927">
    <property type="entry name" value="PRK07942.1"/>
    <property type="match status" value="1"/>
</dbReference>
<dbReference type="OrthoDB" id="190275at2"/>
<dbReference type="GO" id="GO:0005829">
    <property type="term" value="C:cytosol"/>
    <property type="evidence" value="ECO:0007669"/>
    <property type="project" value="TreeGrafter"/>
</dbReference>
<evidence type="ECO:0000313" key="6">
    <source>
        <dbReference type="Proteomes" id="UP000003111"/>
    </source>
</evidence>
<keyword evidence="6" id="KW-1185">Reference proteome</keyword>
<dbReference type="Pfam" id="PF00929">
    <property type="entry name" value="RNase_T"/>
    <property type="match status" value="1"/>
</dbReference>
<sequence length="278" mass="30205">MRSNRHDSSCATCRTRVPAGTGLLIGRPGSWRVTCVGCRPTAPPPGDHAGWHLGPVASLDLETTGVDPLRDRVVSFALLDDQVERSGLVDPGVPIPEGASAVHGLDAAALRGAPAPRGALTEVLDWVQQVVDRGVPLVVFNAPYDLTMLRAEAERWGLVQPDWSRLLVIDPYVVDWGIVRGELGPRRLTDVAAYYEVELANAHDALADARAALEVARQIAARHVGVGTATVEDLVTDQRRWYAERADDWNRWARTAGRELDDPQGWPLITAATVRRSA</sequence>
<keyword evidence="2" id="KW-0378">Hydrolase</keyword>
<proteinExistence type="predicted"/>
<dbReference type="GO" id="GO:0003676">
    <property type="term" value="F:nucleic acid binding"/>
    <property type="evidence" value="ECO:0007669"/>
    <property type="project" value="InterPro"/>
</dbReference>
<evidence type="ECO:0000259" key="4">
    <source>
        <dbReference type="SMART" id="SM00479"/>
    </source>
</evidence>
<accession>E2SBX3</accession>
<dbReference type="InterPro" id="IPR013520">
    <property type="entry name" value="Ribonucl_H"/>
</dbReference>
<evidence type="ECO:0000256" key="3">
    <source>
        <dbReference type="ARBA" id="ARBA00022839"/>
    </source>
</evidence>
<gene>
    <name evidence="5" type="ORF">HMPREF0063_11532</name>
</gene>
<dbReference type="GO" id="GO:0008408">
    <property type="term" value="F:3'-5' exonuclease activity"/>
    <property type="evidence" value="ECO:0007669"/>
    <property type="project" value="TreeGrafter"/>
</dbReference>
<organism evidence="5 6">
    <name type="scientific">Aeromicrobium marinum DSM 15272</name>
    <dbReference type="NCBI Taxonomy" id="585531"/>
    <lineage>
        <taxon>Bacteria</taxon>
        <taxon>Bacillati</taxon>
        <taxon>Actinomycetota</taxon>
        <taxon>Actinomycetes</taxon>
        <taxon>Propionibacteriales</taxon>
        <taxon>Nocardioidaceae</taxon>
        <taxon>Aeromicrobium</taxon>
    </lineage>
</organism>
<dbReference type="PANTHER" id="PTHR30231">
    <property type="entry name" value="DNA POLYMERASE III SUBUNIT EPSILON"/>
    <property type="match status" value="1"/>
</dbReference>
<keyword evidence="1" id="KW-0540">Nuclease</keyword>
<reference evidence="5" key="1">
    <citation type="submission" date="2010-08" db="EMBL/GenBank/DDBJ databases">
        <authorList>
            <person name="Muzny D."/>
            <person name="Qin X."/>
            <person name="Buhay C."/>
            <person name="Dugan-Rocha S."/>
            <person name="Ding Y."/>
            <person name="Chen G."/>
            <person name="Hawes A."/>
            <person name="Holder M."/>
            <person name="Jhangiani S."/>
            <person name="Johnson A."/>
            <person name="Khan Z."/>
            <person name="Li Z."/>
            <person name="Liu W."/>
            <person name="Liu X."/>
            <person name="Perez L."/>
            <person name="Shen H."/>
            <person name="Wang Q."/>
            <person name="Watt J."/>
            <person name="Xi L."/>
            <person name="Xin Y."/>
            <person name="Zhou J."/>
            <person name="Deng J."/>
            <person name="Jiang H."/>
            <person name="Liu Y."/>
            <person name="Qu J."/>
            <person name="Song X.-Z."/>
            <person name="Zhang L."/>
            <person name="Villasana D."/>
            <person name="Johnson A."/>
            <person name="Liu J."/>
            <person name="Liyanage D."/>
            <person name="Lorensuhewa L."/>
            <person name="Robinson T."/>
            <person name="Song A."/>
            <person name="Song B.-B."/>
            <person name="Dinh H."/>
            <person name="Thornton R."/>
            <person name="Coyle M."/>
            <person name="Francisco L."/>
            <person name="Jackson L."/>
            <person name="Javaid M."/>
            <person name="Korchina V."/>
            <person name="Kovar C."/>
            <person name="Mata R."/>
            <person name="Mathew T."/>
            <person name="Ngo R."/>
            <person name="Nguyen L."/>
            <person name="Nguyen N."/>
            <person name="Okwuonu G."/>
            <person name="Ongeri F."/>
            <person name="Pham C."/>
            <person name="Simmons D."/>
            <person name="Wilczek-Boney K."/>
            <person name="Hale W."/>
            <person name="Jakkamsetti A."/>
            <person name="Pham P."/>
            <person name="Ruth R."/>
            <person name="San Lucas F."/>
            <person name="Warren J."/>
            <person name="Zhang J."/>
            <person name="Zhao Z."/>
            <person name="Zhou C."/>
            <person name="Zhu D."/>
            <person name="Lee S."/>
            <person name="Bess C."/>
            <person name="Blankenburg K."/>
            <person name="Forbes L."/>
            <person name="Fu Q."/>
            <person name="Gubbala S."/>
            <person name="Hirani K."/>
            <person name="Jayaseelan J.C."/>
            <person name="Lara F."/>
            <person name="Munidasa M."/>
            <person name="Palculict T."/>
            <person name="Patil S."/>
            <person name="Pu L.-L."/>
            <person name="Saada N."/>
            <person name="Tang L."/>
            <person name="Weissenberger G."/>
            <person name="Zhu Y."/>
            <person name="Hemphill L."/>
            <person name="Shang Y."/>
            <person name="Youmans B."/>
            <person name="Ayvaz T."/>
            <person name="Ross M."/>
            <person name="Santibanez J."/>
            <person name="Aqrawi P."/>
            <person name="Gross S."/>
            <person name="Joshi V."/>
            <person name="Fowler G."/>
            <person name="Nazareth L."/>
            <person name="Reid J."/>
            <person name="Worley K."/>
            <person name="Petrosino J."/>
            <person name="Highlander S."/>
            <person name="Gibbs R."/>
        </authorList>
    </citation>
    <scope>NUCLEOTIDE SEQUENCE [LARGE SCALE GENOMIC DNA]</scope>
    <source>
        <strain evidence="5">DSM 15272</strain>
    </source>
</reference>
<dbReference type="Gene3D" id="3.30.420.10">
    <property type="entry name" value="Ribonuclease H-like superfamily/Ribonuclease H"/>
    <property type="match status" value="1"/>
</dbReference>
<dbReference type="HOGENOM" id="CLU_047806_5_0_11"/>
<feature type="domain" description="Exonuclease" evidence="4">
    <location>
        <begin position="55"/>
        <end position="225"/>
    </location>
</feature>
<name>E2SBX3_9ACTN</name>
<evidence type="ECO:0000313" key="5">
    <source>
        <dbReference type="EMBL" id="EFQ83259.1"/>
    </source>
</evidence>
<protein>
    <submittedName>
        <fullName evidence="5">Exonuclease</fullName>
    </submittedName>
</protein>
<dbReference type="Proteomes" id="UP000003111">
    <property type="component" value="Unassembled WGS sequence"/>
</dbReference>
<dbReference type="STRING" id="585531.HMPREF0063_11532"/>
<dbReference type="InterPro" id="IPR012337">
    <property type="entry name" value="RNaseH-like_sf"/>
</dbReference>
<dbReference type="SMART" id="SM00479">
    <property type="entry name" value="EXOIII"/>
    <property type="match status" value="1"/>
</dbReference>
<keyword evidence="3 5" id="KW-0269">Exonuclease</keyword>
<evidence type="ECO:0000256" key="1">
    <source>
        <dbReference type="ARBA" id="ARBA00022722"/>
    </source>
</evidence>